<dbReference type="EMBL" id="JMIX01000010">
    <property type="protein sequence ID" value="KEO92388.1"/>
    <property type="molecule type" value="Genomic_DNA"/>
</dbReference>
<name>A0A074MKI1_9SPHN</name>
<evidence type="ECO:0000259" key="2">
    <source>
        <dbReference type="Pfam" id="PF04248"/>
    </source>
</evidence>
<dbReference type="KEGG" id="elq:Ga0102493_111545"/>
<evidence type="ECO:0000313" key="3">
    <source>
        <dbReference type="EMBL" id="KEO92388.1"/>
    </source>
</evidence>
<feature type="region of interest" description="Disordered" evidence="1">
    <location>
        <begin position="1"/>
        <end position="22"/>
    </location>
</feature>
<evidence type="ECO:0000313" key="4">
    <source>
        <dbReference type="Proteomes" id="UP000027866"/>
    </source>
</evidence>
<dbReference type="Proteomes" id="UP000027866">
    <property type="component" value="Unassembled WGS sequence"/>
</dbReference>
<dbReference type="InterPro" id="IPR038694">
    <property type="entry name" value="DUF427_sf"/>
</dbReference>
<dbReference type="PANTHER" id="PTHR43058">
    <property type="entry name" value="SLR0655 PROTEIN"/>
    <property type="match status" value="1"/>
</dbReference>
<dbReference type="AlphaFoldDB" id="A0A074MKI1"/>
<dbReference type="PANTHER" id="PTHR43058:SF1">
    <property type="entry name" value="DUF427 DOMAIN-CONTAINING PROTEIN"/>
    <property type="match status" value="1"/>
</dbReference>
<reference evidence="3 4" key="1">
    <citation type="submission" date="2014-04" db="EMBL/GenBank/DDBJ databases">
        <title>A comprehensive comparison of genomes of Erythrobacter spp. Strains.</title>
        <authorList>
            <person name="Zheng Q."/>
        </authorList>
    </citation>
    <scope>NUCLEOTIDE SEQUENCE [LARGE SCALE GENOMIC DNA]</scope>
    <source>
        <strain evidence="3 4">DSM 8509</strain>
    </source>
</reference>
<gene>
    <name evidence="3" type="ORF">EH32_01190</name>
</gene>
<keyword evidence="4" id="KW-1185">Reference proteome</keyword>
<organism evidence="3 4">
    <name type="scientific">Erythrobacter litoralis</name>
    <dbReference type="NCBI Taxonomy" id="39960"/>
    <lineage>
        <taxon>Bacteria</taxon>
        <taxon>Pseudomonadati</taxon>
        <taxon>Pseudomonadota</taxon>
        <taxon>Alphaproteobacteria</taxon>
        <taxon>Sphingomonadales</taxon>
        <taxon>Erythrobacteraceae</taxon>
        <taxon>Erythrobacter/Porphyrobacter group</taxon>
        <taxon>Erythrobacter</taxon>
    </lineage>
</organism>
<comment type="caution">
    <text evidence="3">The sequence shown here is derived from an EMBL/GenBank/DDBJ whole genome shotgun (WGS) entry which is preliminary data.</text>
</comment>
<accession>A0A074MKI1</accession>
<dbReference type="Pfam" id="PF04248">
    <property type="entry name" value="NTP_transf_9"/>
    <property type="match status" value="1"/>
</dbReference>
<evidence type="ECO:0000256" key="1">
    <source>
        <dbReference type="SAM" id="MobiDB-lite"/>
    </source>
</evidence>
<dbReference type="PATRIC" id="fig|39960.10.peg.626"/>
<dbReference type="Gene3D" id="2.170.150.40">
    <property type="entry name" value="Domain of unknown function (DUF427)"/>
    <property type="match status" value="1"/>
</dbReference>
<dbReference type="RefSeq" id="WP_034905506.1">
    <property type="nucleotide sequence ID" value="NZ_CP017057.1"/>
</dbReference>
<proteinExistence type="predicted"/>
<sequence>MRQPHHPEPDPVGPGQESVWDYPRPAIAEPTSRHVQVIHRGITLADSRNAWRTLETSHPPTYYIPPEDVATDCLAANPSRRSLCEWKGQARYFDVVIGDQRIDAAAWSYPDPSASFAGIADYFAFYPDPFDACLIDGEKIIPQPGQFYGGWISRYEAGPFKGGPGSRFW</sequence>
<dbReference type="InterPro" id="IPR007361">
    <property type="entry name" value="DUF427"/>
</dbReference>
<protein>
    <recommendedName>
        <fullName evidence="2">DUF427 domain-containing protein</fullName>
    </recommendedName>
</protein>
<feature type="domain" description="DUF427" evidence="2">
    <location>
        <begin position="35"/>
        <end position="128"/>
    </location>
</feature>